<keyword evidence="1" id="KW-0812">Transmembrane</keyword>
<dbReference type="RefSeq" id="WP_129718856.1">
    <property type="nucleotide sequence ID" value="NZ_PRLK01000006.1"/>
</dbReference>
<dbReference type="EMBL" id="PRLK01000006">
    <property type="protein sequence ID" value="RYC72527.1"/>
    <property type="molecule type" value="Genomic_DNA"/>
</dbReference>
<organism evidence="2 3">
    <name type="scientific">Candidatus Nanogingivalis gingivitcus</name>
    <dbReference type="NCBI Taxonomy" id="2171992"/>
    <lineage>
        <taxon>Bacteria</taxon>
        <taxon>Candidatus Saccharimonadota</taxon>
        <taxon>Candidatus Nanosyncoccalia</taxon>
        <taxon>Candidatus Nanogingivales</taxon>
        <taxon>Candidatus Nanogingivalaceae</taxon>
        <taxon>Candidatus Nanogingivalis</taxon>
    </lineage>
</organism>
<reference evidence="2 3" key="2">
    <citation type="journal article" date="2020" name="Cell Rep.">
        <title>Acquisition and Adaptation of Ultra-small Parasitic Reduced Genome Bacteria to Mammalian Hosts.</title>
        <authorList>
            <person name="McLean J.S."/>
            <person name="Bor B."/>
            <person name="Kerns K.A."/>
            <person name="Liu Q."/>
            <person name="To T.T."/>
            <person name="Solden L."/>
            <person name="Hendrickson E.L."/>
            <person name="Wrighton K."/>
            <person name="Shi W."/>
            <person name="He X."/>
        </authorList>
    </citation>
    <scope>NUCLEOTIDE SEQUENCE [LARGE SCALE GENOMIC DNA]</scope>
    <source>
        <strain evidence="2 3">TM7_CMJM_G6_1_HOT_870</strain>
    </source>
</reference>
<evidence type="ECO:0000313" key="2">
    <source>
        <dbReference type="EMBL" id="RYC72527.1"/>
    </source>
</evidence>
<gene>
    <name evidence="2" type="ORF">G6CMJM_00454</name>
</gene>
<sequence length="153" mass="17659">MKNILNKKNIFKIILVLSLVILASHGWFMYLTVPKNYVGSVCNNKVIEEYNNLIQDGNKLDKEAKGFEDRVIAMKNYSKDSNCVLISLRMNEYLKNEDKYKKDLENLKDLVNKNQSPSIKNKGIDSLDNLIQNANFSNNDDYYIDAGELNDKK</sequence>
<keyword evidence="1" id="KW-1133">Transmembrane helix</keyword>
<proteinExistence type="predicted"/>
<comment type="caution">
    <text evidence="2">The sequence shown here is derived from an EMBL/GenBank/DDBJ whole genome shotgun (WGS) entry which is preliminary data.</text>
</comment>
<protein>
    <submittedName>
        <fullName evidence="2">Uncharacterized protein</fullName>
    </submittedName>
</protein>
<reference evidence="2 3" key="1">
    <citation type="journal article" date="2018" name="bioRxiv">
        <title>Evidence of independent acquisition and adaption of ultra-small bacteria to human hosts across the highly diverse yet reduced genomes of the phylum Saccharibacteria.</title>
        <authorList>
            <person name="McLean J.S."/>
            <person name="Bor B."/>
            <person name="To T.T."/>
            <person name="Liu Q."/>
            <person name="Kearns K.A."/>
            <person name="Solden L.M."/>
            <person name="Wrighton K.C."/>
            <person name="He X."/>
            <person name="Shi W."/>
        </authorList>
    </citation>
    <scope>NUCLEOTIDE SEQUENCE [LARGE SCALE GENOMIC DNA]</scope>
    <source>
        <strain evidence="2 3">TM7_CMJM_G6_1_HOT_870</strain>
    </source>
</reference>
<keyword evidence="1" id="KW-0472">Membrane</keyword>
<dbReference type="Proteomes" id="UP001190925">
    <property type="component" value="Unassembled WGS sequence"/>
</dbReference>
<keyword evidence="3" id="KW-1185">Reference proteome</keyword>
<name>A0ABY0FHS5_9BACT</name>
<accession>A0ABY0FHS5</accession>
<evidence type="ECO:0000256" key="1">
    <source>
        <dbReference type="SAM" id="Phobius"/>
    </source>
</evidence>
<evidence type="ECO:0000313" key="3">
    <source>
        <dbReference type="Proteomes" id="UP001190925"/>
    </source>
</evidence>
<feature type="transmembrane region" description="Helical" evidence="1">
    <location>
        <begin position="12"/>
        <end position="33"/>
    </location>
</feature>